<gene>
    <name evidence="2" type="ORF">ACFONL_03990</name>
</gene>
<feature type="region of interest" description="Disordered" evidence="1">
    <location>
        <begin position="39"/>
        <end position="59"/>
    </location>
</feature>
<evidence type="ECO:0000313" key="2">
    <source>
        <dbReference type="EMBL" id="MFC3636549.1"/>
    </source>
</evidence>
<dbReference type="RefSeq" id="WP_191317394.1">
    <property type="nucleotide sequence ID" value="NZ_BNCG01000001.1"/>
</dbReference>
<proteinExistence type="predicted"/>
<name>A0ABV7UDS5_9HYPH</name>
<organism evidence="2 3">
    <name type="scientific">Camelimonas fluminis</name>
    <dbReference type="NCBI Taxonomy" id="1576911"/>
    <lineage>
        <taxon>Bacteria</taxon>
        <taxon>Pseudomonadati</taxon>
        <taxon>Pseudomonadota</taxon>
        <taxon>Alphaproteobacteria</taxon>
        <taxon>Hyphomicrobiales</taxon>
        <taxon>Chelatococcaceae</taxon>
        <taxon>Camelimonas</taxon>
    </lineage>
</organism>
<dbReference type="Proteomes" id="UP001595704">
    <property type="component" value="Unassembled WGS sequence"/>
</dbReference>
<reference evidence="3" key="1">
    <citation type="journal article" date="2019" name="Int. J. Syst. Evol. Microbiol.">
        <title>The Global Catalogue of Microorganisms (GCM) 10K type strain sequencing project: providing services to taxonomists for standard genome sequencing and annotation.</title>
        <authorList>
            <consortium name="The Broad Institute Genomics Platform"/>
            <consortium name="The Broad Institute Genome Sequencing Center for Infectious Disease"/>
            <person name="Wu L."/>
            <person name="Ma J."/>
        </authorList>
    </citation>
    <scope>NUCLEOTIDE SEQUENCE [LARGE SCALE GENOMIC DNA]</scope>
    <source>
        <strain evidence="3">KCTC 42282</strain>
    </source>
</reference>
<keyword evidence="3" id="KW-1185">Reference proteome</keyword>
<accession>A0ABV7UDS5</accession>
<sequence>MAFLPGMFFGSLMKLRPFRLPARFFFARRRVRGNVIFARPGDLPSGPEATTLSGKEEAP</sequence>
<dbReference type="EMBL" id="JBHRYC010000023">
    <property type="protein sequence ID" value="MFC3636549.1"/>
    <property type="molecule type" value="Genomic_DNA"/>
</dbReference>
<protein>
    <submittedName>
        <fullName evidence="2">Uncharacterized protein</fullName>
    </submittedName>
</protein>
<evidence type="ECO:0000256" key="1">
    <source>
        <dbReference type="SAM" id="MobiDB-lite"/>
    </source>
</evidence>
<comment type="caution">
    <text evidence="2">The sequence shown here is derived from an EMBL/GenBank/DDBJ whole genome shotgun (WGS) entry which is preliminary data.</text>
</comment>
<evidence type="ECO:0000313" key="3">
    <source>
        <dbReference type="Proteomes" id="UP001595704"/>
    </source>
</evidence>